<sequence length="95" mass="9859">MVSAVFPLLAATFALLRATSAAPAPVAAAGPIKFSELLKQTCDGADLPEVERCRKSGRCAHGQGQECKKGEHHLRCCKSPSSPVSPSGKVILGTD</sequence>
<feature type="signal peptide" evidence="2">
    <location>
        <begin position="1"/>
        <end position="21"/>
    </location>
</feature>
<proteinExistence type="predicted"/>
<dbReference type="Proteomes" id="UP001396898">
    <property type="component" value="Unassembled WGS sequence"/>
</dbReference>
<evidence type="ECO:0000256" key="2">
    <source>
        <dbReference type="SAM" id="SignalP"/>
    </source>
</evidence>
<name>A0ABR1QZM1_9PEZI</name>
<comment type="caution">
    <text evidence="3">The sequence shown here is derived from an EMBL/GenBank/DDBJ whole genome shotgun (WGS) entry which is preliminary data.</text>
</comment>
<evidence type="ECO:0000313" key="4">
    <source>
        <dbReference type="Proteomes" id="UP001396898"/>
    </source>
</evidence>
<keyword evidence="4" id="KW-1185">Reference proteome</keyword>
<organism evidence="3 4">
    <name type="scientific">Apiospora marii</name>
    <dbReference type="NCBI Taxonomy" id="335849"/>
    <lineage>
        <taxon>Eukaryota</taxon>
        <taxon>Fungi</taxon>
        <taxon>Dikarya</taxon>
        <taxon>Ascomycota</taxon>
        <taxon>Pezizomycotina</taxon>
        <taxon>Sordariomycetes</taxon>
        <taxon>Xylariomycetidae</taxon>
        <taxon>Amphisphaeriales</taxon>
        <taxon>Apiosporaceae</taxon>
        <taxon>Apiospora</taxon>
    </lineage>
</organism>
<evidence type="ECO:0000256" key="1">
    <source>
        <dbReference type="SAM" id="MobiDB-lite"/>
    </source>
</evidence>
<accession>A0ABR1QZM1</accession>
<dbReference type="EMBL" id="JAQQWI010000025">
    <property type="protein sequence ID" value="KAK7993104.1"/>
    <property type="molecule type" value="Genomic_DNA"/>
</dbReference>
<feature type="region of interest" description="Disordered" evidence="1">
    <location>
        <begin position="74"/>
        <end position="95"/>
    </location>
</feature>
<feature type="chain" id="PRO_5047089853" evidence="2">
    <location>
        <begin position="22"/>
        <end position="95"/>
    </location>
</feature>
<keyword evidence="2" id="KW-0732">Signal</keyword>
<protein>
    <submittedName>
        <fullName evidence="3">Uncharacterized protein</fullName>
    </submittedName>
</protein>
<reference evidence="3 4" key="1">
    <citation type="submission" date="2023-01" db="EMBL/GenBank/DDBJ databases">
        <title>Analysis of 21 Apiospora genomes using comparative genomics revels a genus with tremendous synthesis potential of carbohydrate active enzymes and secondary metabolites.</title>
        <authorList>
            <person name="Sorensen T."/>
        </authorList>
    </citation>
    <scope>NUCLEOTIDE SEQUENCE [LARGE SCALE GENOMIC DNA]</scope>
    <source>
        <strain evidence="3 4">CBS 20057</strain>
    </source>
</reference>
<gene>
    <name evidence="3" type="ORF">PG991_016283</name>
</gene>
<evidence type="ECO:0000313" key="3">
    <source>
        <dbReference type="EMBL" id="KAK7993104.1"/>
    </source>
</evidence>